<proteinExistence type="predicted"/>
<dbReference type="EMBL" id="FRAG01000026">
    <property type="protein sequence ID" value="SHK10512.1"/>
    <property type="molecule type" value="Genomic_DNA"/>
</dbReference>
<dbReference type="InterPro" id="IPR011051">
    <property type="entry name" value="RmlC_Cupin_sf"/>
</dbReference>
<reference evidence="2 3" key="1">
    <citation type="submission" date="2016-11" db="EMBL/GenBank/DDBJ databases">
        <authorList>
            <person name="Jaros S."/>
            <person name="Januszkiewicz K."/>
            <person name="Wedrychowicz H."/>
        </authorList>
    </citation>
    <scope>NUCLEOTIDE SEQUENCE [LARGE SCALE GENOMIC DNA]</scope>
    <source>
        <strain evidence="2 3">DSM 15212</strain>
    </source>
</reference>
<accession>A0A1M6PRI4</accession>
<dbReference type="Pfam" id="PF07883">
    <property type="entry name" value="Cupin_2"/>
    <property type="match status" value="1"/>
</dbReference>
<dbReference type="RefSeq" id="WP_330390491.1">
    <property type="nucleotide sequence ID" value="NZ_FRAG01000026.1"/>
</dbReference>
<dbReference type="SUPFAM" id="SSF51182">
    <property type="entry name" value="RmlC-like cupins"/>
    <property type="match status" value="1"/>
</dbReference>
<feature type="domain" description="Cupin type-2" evidence="1">
    <location>
        <begin position="41"/>
        <end position="103"/>
    </location>
</feature>
<dbReference type="Gene3D" id="2.60.120.10">
    <property type="entry name" value="Jelly Rolls"/>
    <property type="match status" value="1"/>
</dbReference>
<keyword evidence="3" id="KW-1185">Reference proteome</keyword>
<sequence length="115" mass="13433">MRSYNQEVSRIENKFIHSHLSNNIKTRQILSEIVTLLPSSGEETIQEFQHTGEEFIYVLEGILTLFLNHQKYDLYPGDSAQYNSNTIHNWANFTNKIVKILHVRTPNPFKEDKGI</sequence>
<dbReference type="STRING" id="1121301.SAMN02745912_02259"/>
<gene>
    <name evidence="2" type="ORF">SAMN02745912_02259</name>
</gene>
<dbReference type="AlphaFoldDB" id="A0A1M6PRI4"/>
<evidence type="ECO:0000259" key="1">
    <source>
        <dbReference type="Pfam" id="PF07883"/>
    </source>
</evidence>
<protein>
    <submittedName>
        <fullName evidence="2">Cupin domain-containing protein</fullName>
    </submittedName>
</protein>
<evidence type="ECO:0000313" key="3">
    <source>
        <dbReference type="Proteomes" id="UP000184465"/>
    </source>
</evidence>
<dbReference type="Proteomes" id="UP000184465">
    <property type="component" value="Unassembled WGS sequence"/>
</dbReference>
<dbReference type="InterPro" id="IPR013096">
    <property type="entry name" value="Cupin_2"/>
</dbReference>
<evidence type="ECO:0000313" key="2">
    <source>
        <dbReference type="EMBL" id="SHK10512.1"/>
    </source>
</evidence>
<dbReference type="InterPro" id="IPR014710">
    <property type="entry name" value="RmlC-like_jellyroll"/>
</dbReference>
<name>A0A1M6PRI4_PARC5</name>
<organism evidence="2 3">
    <name type="scientific">Paramaledivibacter caminithermalis (strain DSM 15212 / CIP 107654 / DViRD3)</name>
    <name type="common">Clostridium caminithermale</name>
    <dbReference type="NCBI Taxonomy" id="1121301"/>
    <lineage>
        <taxon>Bacteria</taxon>
        <taxon>Bacillati</taxon>
        <taxon>Bacillota</taxon>
        <taxon>Clostridia</taxon>
        <taxon>Peptostreptococcales</taxon>
        <taxon>Caminicellaceae</taxon>
        <taxon>Paramaledivibacter</taxon>
    </lineage>
</organism>
<dbReference type="CDD" id="cd02209">
    <property type="entry name" value="cupin_XRE_C"/>
    <property type="match status" value="1"/>
</dbReference>